<name>A0A1Q8R321_9FIRM</name>
<evidence type="ECO:0000313" key="2">
    <source>
        <dbReference type="Proteomes" id="UP000186102"/>
    </source>
</evidence>
<dbReference type="AlphaFoldDB" id="A0A1Q8R321"/>
<dbReference type="Proteomes" id="UP000186102">
    <property type="component" value="Unassembled WGS sequence"/>
</dbReference>
<accession>A0A1Q8R321</accession>
<dbReference type="EMBL" id="MLBF01000001">
    <property type="protein sequence ID" value="OLN33984.1"/>
    <property type="molecule type" value="Genomic_DNA"/>
</dbReference>
<gene>
    <name evidence="1" type="ORF">DSOL_0162</name>
</gene>
<keyword evidence="2" id="KW-1185">Reference proteome</keyword>
<proteinExistence type="predicted"/>
<dbReference type="STRING" id="1888891.DSOL_0162"/>
<evidence type="ECO:0000313" key="1">
    <source>
        <dbReference type="EMBL" id="OLN33984.1"/>
    </source>
</evidence>
<protein>
    <submittedName>
        <fullName evidence="1">Uncharacterized protein</fullName>
    </submittedName>
</protein>
<sequence length="48" mass="5474">MLFYGEFKGGGFVDSGPYPLRTCNLCLIHSQESLYAFRHQIPFYKGGK</sequence>
<reference evidence="1 2" key="1">
    <citation type="submission" date="2016-09" db="EMBL/GenBank/DDBJ databases">
        <title>Complete genome of Desulfosporosinus sp. OL.</title>
        <authorList>
            <person name="Mardanov A."/>
            <person name="Beletsky A."/>
            <person name="Panova A."/>
            <person name="Karnachuk O."/>
            <person name="Ravin N."/>
        </authorList>
    </citation>
    <scope>NUCLEOTIDE SEQUENCE [LARGE SCALE GENOMIC DNA]</scope>
    <source>
        <strain evidence="1 2">OL</strain>
    </source>
</reference>
<organism evidence="1 2">
    <name type="scientific">Desulfosporosinus metallidurans</name>
    <dbReference type="NCBI Taxonomy" id="1888891"/>
    <lineage>
        <taxon>Bacteria</taxon>
        <taxon>Bacillati</taxon>
        <taxon>Bacillota</taxon>
        <taxon>Clostridia</taxon>
        <taxon>Eubacteriales</taxon>
        <taxon>Desulfitobacteriaceae</taxon>
        <taxon>Desulfosporosinus</taxon>
    </lineage>
</organism>
<comment type="caution">
    <text evidence="1">The sequence shown here is derived from an EMBL/GenBank/DDBJ whole genome shotgun (WGS) entry which is preliminary data.</text>
</comment>